<dbReference type="InterPro" id="IPR010093">
    <property type="entry name" value="SinI_DNA-bd"/>
</dbReference>
<protein>
    <recommendedName>
        <fullName evidence="1">Helix-turn-helix domain-containing protein</fullName>
    </recommendedName>
</protein>
<dbReference type="GO" id="GO:0003677">
    <property type="term" value="F:DNA binding"/>
    <property type="evidence" value="ECO:0007669"/>
    <property type="project" value="InterPro"/>
</dbReference>
<evidence type="ECO:0000313" key="2">
    <source>
        <dbReference type="EMBL" id="SVC22703.1"/>
    </source>
</evidence>
<feature type="non-terminal residue" evidence="2">
    <location>
        <position position="60"/>
    </location>
</feature>
<feature type="domain" description="Helix-turn-helix" evidence="1">
    <location>
        <begin position="10"/>
        <end position="59"/>
    </location>
</feature>
<dbReference type="EMBL" id="UINC01080085">
    <property type="protein sequence ID" value="SVC22703.1"/>
    <property type="molecule type" value="Genomic_DNA"/>
</dbReference>
<reference evidence="2" key="1">
    <citation type="submission" date="2018-05" db="EMBL/GenBank/DDBJ databases">
        <authorList>
            <person name="Lanie J.A."/>
            <person name="Ng W.-L."/>
            <person name="Kazmierczak K.M."/>
            <person name="Andrzejewski T.M."/>
            <person name="Davidsen T.M."/>
            <person name="Wayne K.J."/>
            <person name="Tettelin H."/>
            <person name="Glass J.I."/>
            <person name="Rusch D."/>
            <person name="Podicherti R."/>
            <person name="Tsui H.-C.T."/>
            <person name="Winkler M.E."/>
        </authorList>
    </citation>
    <scope>NUCLEOTIDE SEQUENCE</scope>
</reference>
<dbReference type="AlphaFoldDB" id="A0A382KGZ6"/>
<proteinExistence type="predicted"/>
<dbReference type="NCBIfam" id="TIGR01764">
    <property type="entry name" value="excise"/>
    <property type="match status" value="1"/>
</dbReference>
<sequence length="60" mass="6777">MEKDSNKQLLYQVAETAKVLCCSKRTVSRLVQKGELPKVQVGSSIRIPCKAVQEWVQENT</sequence>
<dbReference type="Pfam" id="PF12728">
    <property type="entry name" value="HTH_17"/>
    <property type="match status" value="1"/>
</dbReference>
<dbReference type="SUPFAM" id="SSF46955">
    <property type="entry name" value="Putative DNA-binding domain"/>
    <property type="match status" value="1"/>
</dbReference>
<accession>A0A382KGZ6</accession>
<name>A0A382KGZ6_9ZZZZ</name>
<organism evidence="2">
    <name type="scientific">marine metagenome</name>
    <dbReference type="NCBI Taxonomy" id="408172"/>
    <lineage>
        <taxon>unclassified sequences</taxon>
        <taxon>metagenomes</taxon>
        <taxon>ecological metagenomes</taxon>
    </lineage>
</organism>
<dbReference type="InterPro" id="IPR041657">
    <property type="entry name" value="HTH_17"/>
</dbReference>
<gene>
    <name evidence="2" type="ORF">METZ01_LOCUS275557</name>
</gene>
<dbReference type="InterPro" id="IPR009061">
    <property type="entry name" value="DNA-bd_dom_put_sf"/>
</dbReference>
<evidence type="ECO:0000259" key="1">
    <source>
        <dbReference type="Pfam" id="PF12728"/>
    </source>
</evidence>